<reference evidence="4 5" key="1">
    <citation type="journal article" date="2018" name="Nat. Microbiol.">
        <title>Leveraging single-cell genomics to expand the fungal tree of life.</title>
        <authorList>
            <person name="Ahrendt S.R."/>
            <person name="Quandt C.A."/>
            <person name="Ciobanu D."/>
            <person name="Clum A."/>
            <person name="Salamov A."/>
            <person name="Andreopoulos B."/>
            <person name="Cheng J.F."/>
            <person name="Woyke T."/>
            <person name="Pelin A."/>
            <person name="Henrissat B."/>
            <person name="Reynolds N.K."/>
            <person name="Benny G.L."/>
            <person name="Smith M.E."/>
            <person name="James T.Y."/>
            <person name="Grigoriev I.V."/>
        </authorList>
    </citation>
    <scope>NUCLEOTIDE SEQUENCE [LARGE SCALE GENOMIC DNA]</scope>
    <source>
        <strain evidence="4 5">ATCC 52028</strain>
    </source>
</reference>
<reference evidence="3" key="2">
    <citation type="submission" date="2018-04" db="EMBL/GenBank/DDBJ databases">
        <title>Leveraging single-cell genomics to expand the Fungal Tree of Life.</title>
        <authorList>
            <consortium name="DOE Joint Genome Institute"/>
            <person name="Ahrendt S.R."/>
            <person name="Quandt C.A."/>
            <person name="Ciobanu D."/>
            <person name="Clum A."/>
            <person name="Salamov A."/>
            <person name="Andreopoulos B."/>
            <person name="Cheng J.-F."/>
            <person name="Woyke T."/>
            <person name="Pelin A."/>
            <person name="Henrissat B."/>
            <person name="Benny G.L."/>
            <person name="Smith M.E."/>
            <person name="James T.Y."/>
            <person name="Grigoriev I.V."/>
        </authorList>
    </citation>
    <scope>NUCLEOTIDE SEQUENCE</scope>
    <source>
        <strain evidence="3">ATCC 52028</strain>
    </source>
</reference>
<feature type="region of interest" description="Disordered" evidence="1">
    <location>
        <begin position="510"/>
        <end position="608"/>
    </location>
</feature>
<feature type="compositionally biased region" description="Acidic residues" evidence="1">
    <location>
        <begin position="712"/>
        <end position="722"/>
    </location>
</feature>
<dbReference type="Proteomes" id="UP000268535">
    <property type="component" value="Unassembled WGS sequence"/>
</dbReference>
<feature type="compositionally biased region" description="Basic residues" evidence="1">
    <location>
        <begin position="811"/>
        <end position="823"/>
    </location>
</feature>
<feature type="region of interest" description="Disordered" evidence="1">
    <location>
        <begin position="88"/>
        <end position="117"/>
    </location>
</feature>
<dbReference type="AlphaFoldDB" id="A0A4P9X294"/>
<dbReference type="Proteomes" id="UP000274922">
    <property type="component" value="Unassembled WGS sequence"/>
</dbReference>
<accession>A0A4P9X294</accession>
<reference evidence="2" key="3">
    <citation type="submission" date="2018-08" db="EMBL/GenBank/DDBJ databases">
        <title>Leveraging single-cell genomics to expand the Fungal Tree of Life.</title>
        <authorList>
            <consortium name="DOE Joint Genome Institute"/>
            <person name="Ahrendt S.R."/>
            <person name="Quandt C.A."/>
            <person name="Ciobanu D."/>
            <person name="Clum A."/>
            <person name="Salamov A."/>
            <person name="Andreopoulos B."/>
            <person name="Cheng J.-F."/>
            <person name="Woyke T."/>
            <person name="Pelin A."/>
            <person name="Henrissat B."/>
            <person name="Reynolds N."/>
            <person name="Benny G.L."/>
            <person name="Smith M.E."/>
            <person name="James T.Y."/>
            <person name="Grigoriev I.V."/>
        </authorList>
    </citation>
    <scope>NUCLEOTIDE SEQUENCE</scope>
    <source>
        <strain evidence="2">ATCC 52028</strain>
    </source>
</reference>
<dbReference type="EMBL" id="ML014304">
    <property type="protein sequence ID" value="RKO99243.1"/>
    <property type="molecule type" value="Genomic_DNA"/>
</dbReference>
<organism evidence="3 5">
    <name type="scientific">Caulochytrium protostelioides</name>
    <dbReference type="NCBI Taxonomy" id="1555241"/>
    <lineage>
        <taxon>Eukaryota</taxon>
        <taxon>Fungi</taxon>
        <taxon>Fungi incertae sedis</taxon>
        <taxon>Chytridiomycota</taxon>
        <taxon>Chytridiomycota incertae sedis</taxon>
        <taxon>Chytridiomycetes</taxon>
        <taxon>Caulochytriales</taxon>
        <taxon>Caulochytriaceae</taxon>
        <taxon>Caulochytrium</taxon>
    </lineage>
</organism>
<protein>
    <submittedName>
        <fullName evidence="3">Uncharacterized protein</fullName>
    </submittedName>
</protein>
<feature type="compositionally biased region" description="Low complexity" evidence="1">
    <location>
        <begin position="825"/>
        <end position="858"/>
    </location>
</feature>
<evidence type="ECO:0000313" key="2">
    <source>
        <dbReference type="EMBL" id="RKO98093.1"/>
    </source>
</evidence>
<feature type="region of interest" description="Disordered" evidence="1">
    <location>
        <begin position="766"/>
        <end position="868"/>
    </location>
</feature>
<feature type="region of interest" description="Disordered" evidence="1">
    <location>
        <begin position="16"/>
        <end position="45"/>
    </location>
</feature>
<feature type="compositionally biased region" description="Pro residues" evidence="1">
    <location>
        <begin position="273"/>
        <end position="289"/>
    </location>
</feature>
<sequence length="895" mass="94509">MPNSACPRGLLSTLVTPSAVPLPGRDHAHPTRPAPPPPRDNDAADTVQLSSWSRAVLDALHTDHLDALTQSYGLLGFHTSDRLGAQPTPFSGLTAGRRADSAVSPWLPQPSEPPVLTTASQSRQATLTELFGAKARPLSSSLSAGTATATAAAAAKPTLPLSGKDHRHAAARPTSTASELLAEAANRRVAASAVKAGQARQLSTEKAARTRSIHAWQAAVQIDPAETSGGPRAVALAAPLRPMAGVSEAASSDTDSDWAPMFVAPRQTSPRAAAPPPVTSQPPSSPPAPVHERIREQGLYVPESPPQAAAAYDTSGVSAPPRDAVVHQMPHGVKPRPPGGLETKSRLQGKRLILRSERTPEPRRVPLRPRPASVATTATKSTLCPAQVSDDEIEDDRSPAAPPTGEEIMLFSDDFVLSAPHGALQAGGHRPQPQSATPITSYRTHVATALSASTVLPSHGEDAIEFTAPSAGLMSLPPHPLQPGTAADMPFCPSLPGAADVTPMPFLPSLSSSSSPVSDRFGGPIVPATPTSDFSLSAPDRRLIYPDGDDSDDADYHEDDGDDGAGPRRRSRRAVPMPADHHRGHVIDLDDWPESRPPRAARQATRGNVRSIRPPIVIDVESLDRSDRLSVDSPNEMRQASRRPVHGQRSAGAPYHHVLQDRLVILDSSSDVSSDEPLDRGPANFMPRGDPFAAVDENAALHAEPFHHTDQNDVDGDGDGNGDDVTVLSDTGSALSSLDGFVPLNATPQDTQAQDRFQGYFNQVLPRDAQSGSTAARPRKRKATVTPTPLAPVDENAYVQPGRSSASSQLRPRRSFRGRRGARRGGASSARRSRTAVSAITAMPALPAAAATASGSGSRRPPRLDVNHYMQDPSFGLMDTATRWEGARGVSYEID</sequence>
<feature type="compositionally biased region" description="Basic and acidic residues" evidence="1">
    <location>
        <begin position="579"/>
        <end position="597"/>
    </location>
</feature>
<proteinExistence type="predicted"/>
<feature type="region of interest" description="Disordered" evidence="1">
    <location>
        <begin position="708"/>
        <end position="731"/>
    </location>
</feature>
<evidence type="ECO:0000313" key="3">
    <source>
        <dbReference type="EMBL" id="RKO99243.1"/>
    </source>
</evidence>
<evidence type="ECO:0000313" key="5">
    <source>
        <dbReference type="Proteomes" id="UP000274922"/>
    </source>
</evidence>
<feature type="region of interest" description="Disordered" evidence="1">
    <location>
        <begin position="627"/>
        <end position="651"/>
    </location>
</feature>
<dbReference type="EMBL" id="ML009117">
    <property type="protein sequence ID" value="RKO98093.1"/>
    <property type="molecule type" value="Genomic_DNA"/>
</dbReference>
<evidence type="ECO:0000313" key="4">
    <source>
        <dbReference type="Proteomes" id="UP000268535"/>
    </source>
</evidence>
<feature type="region of interest" description="Disordered" evidence="1">
    <location>
        <begin position="267"/>
        <end position="291"/>
    </location>
</feature>
<name>A0A4P9X294_9FUNG</name>
<feature type="compositionally biased region" description="Acidic residues" evidence="1">
    <location>
        <begin position="547"/>
        <end position="563"/>
    </location>
</feature>
<evidence type="ECO:0000256" key="1">
    <source>
        <dbReference type="SAM" id="MobiDB-lite"/>
    </source>
</evidence>
<feature type="region of interest" description="Disordered" evidence="1">
    <location>
        <begin position="357"/>
        <end position="381"/>
    </location>
</feature>
<gene>
    <name evidence="2" type="ORF">CAUPRSCDRAFT_10287</name>
    <name evidence="3" type="ORF">CXG81DRAFT_20647</name>
</gene>
<keyword evidence="5" id="KW-1185">Reference proteome</keyword>